<name>A0A6P8ZJ66_THRPL</name>
<feature type="region of interest" description="Disordered" evidence="1">
    <location>
        <begin position="136"/>
        <end position="159"/>
    </location>
</feature>
<evidence type="ECO:0000256" key="1">
    <source>
        <dbReference type="SAM" id="MobiDB-lite"/>
    </source>
</evidence>
<accession>A0A6P8ZJ66</accession>
<dbReference type="GeneID" id="117641524"/>
<proteinExistence type="predicted"/>
<feature type="compositionally biased region" description="Basic and acidic residues" evidence="1">
    <location>
        <begin position="136"/>
        <end position="155"/>
    </location>
</feature>
<reference evidence="3" key="1">
    <citation type="submission" date="2025-08" db="UniProtKB">
        <authorList>
            <consortium name="RefSeq"/>
        </authorList>
    </citation>
    <scope>IDENTIFICATION</scope>
    <source>
        <tissue evidence="3">Total insect</tissue>
    </source>
</reference>
<sequence>MNSRNVNPWTPPHRRVVNQSAGAAGAAAVTSPPSRPTATSRRLYTVPSSGGSLGGSSSATDARAAQERAHEARVAIYEEKQAEIRKKKLEEKMAKYHYLIGNTLGKSDGLTMQQVRELQDQQNSEIAQTAALLKLRETQQDESRKDPPEVQKESVVKSMQQIRMEQQAKYNNTVQKKSPT</sequence>
<dbReference type="InParanoid" id="A0A6P8ZJ66"/>
<dbReference type="RefSeq" id="XP_034234819.1">
    <property type="nucleotide sequence ID" value="XM_034378928.1"/>
</dbReference>
<protein>
    <submittedName>
        <fullName evidence="3">Uncharacterized protein LOC117641524 isoform X1</fullName>
    </submittedName>
</protein>
<dbReference type="KEGG" id="tpal:117641524"/>
<evidence type="ECO:0000313" key="2">
    <source>
        <dbReference type="Proteomes" id="UP000515158"/>
    </source>
</evidence>
<keyword evidence="2" id="KW-1185">Reference proteome</keyword>
<gene>
    <name evidence="3" type="primary">LOC117641524</name>
</gene>
<dbReference type="AlphaFoldDB" id="A0A6P8ZJ66"/>
<dbReference type="Proteomes" id="UP000515158">
    <property type="component" value="Unplaced"/>
</dbReference>
<dbReference type="InterPro" id="IPR006311">
    <property type="entry name" value="TAT_signal"/>
</dbReference>
<evidence type="ECO:0000313" key="3">
    <source>
        <dbReference type="RefSeq" id="XP_034234819.1"/>
    </source>
</evidence>
<organism evidence="3">
    <name type="scientific">Thrips palmi</name>
    <name type="common">Melon thrips</name>
    <dbReference type="NCBI Taxonomy" id="161013"/>
    <lineage>
        <taxon>Eukaryota</taxon>
        <taxon>Metazoa</taxon>
        <taxon>Ecdysozoa</taxon>
        <taxon>Arthropoda</taxon>
        <taxon>Hexapoda</taxon>
        <taxon>Insecta</taxon>
        <taxon>Pterygota</taxon>
        <taxon>Neoptera</taxon>
        <taxon>Paraneoptera</taxon>
        <taxon>Thysanoptera</taxon>
        <taxon>Terebrantia</taxon>
        <taxon>Thripoidea</taxon>
        <taxon>Thripidae</taxon>
        <taxon>Thrips</taxon>
    </lineage>
</organism>
<feature type="region of interest" description="Disordered" evidence="1">
    <location>
        <begin position="1"/>
        <end position="67"/>
    </location>
</feature>
<dbReference type="PROSITE" id="PS51318">
    <property type="entry name" value="TAT"/>
    <property type="match status" value="1"/>
</dbReference>